<evidence type="ECO:0000313" key="4">
    <source>
        <dbReference type="Proteomes" id="UP000698059"/>
    </source>
</evidence>
<dbReference type="RefSeq" id="WP_205305636.1">
    <property type="nucleotide sequence ID" value="NZ_BAAAVF010000015.1"/>
</dbReference>
<reference evidence="3 4" key="1">
    <citation type="submission" date="2021-01" db="EMBL/GenBank/DDBJ databases">
        <title>Sequencing the genomes of 1000 actinobacteria strains.</title>
        <authorList>
            <person name="Klenk H.-P."/>
        </authorList>
    </citation>
    <scope>NUCLEOTIDE SEQUENCE [LARGE SCALE GENOMIC DNA]</scope>
    <source>
        <strain evidence="3 4">DSM 46000</strain>
    </source>
</reference>
<dbReference type="SUPFAM" id="SSF56281">
    <property type="entry name" value="Metallo-hydrolase/oxidoreductase"/>
    <property type="match status" value="1"/>
</dbReference>
<dbReference type="InterPro" id="IPR036866">
    <property type="entry name" value="RibonucZ/Hydroxyglut_hydro"/>
</dbReference>
<dbReference type="Proteomes" id="UP000698059">
    <property type="component" value="Unassembled WGS sequence"/>
</dbReference>
<feature type="compositionally biased region" description="Basic and acidic residues" evidence="1">
    <location>
        <begin position="267"/>
        <end position="285"/>
    </location>
</feature>
<evidence type="ECO:0000256" key="1">
    <source>
        <dbReference type="SAM" id="MobiDB-lite"/>
    </source>
</evidence>
<dbReference type="Gene3D" id="3.60.15.10">
    <property type="entry name" value="Ribonuclease Z/Hydroxyacylglutathione hydrolase-like"/>
    <property type="match status" value="1"/>
</dbReference>
<feature type="domain" description="Metallo-beta-lactamase" evidence="2">
    <location>
        <begin position="7"/>
        <end position="182"/>
    </location>
</feature>
<keyword evidence="4" id="KW-1185">Reference proteome</keyword>
<dbReference type="InterPro" id="IPR050114">
    <property type="entry name" value="UPF0173_UPF0282_UlaG_hydrolase"/>
</dbReference>
<protein>
    <submittedName>
        <fullName evidence="3">L-ascorbate metabolism protein UlaG (Beta-lactamase superfamily)</fullName>
    </submittedName>
</protein>
<dbReference type="InterPro" id="IPR001279">
    <property type="entry name" value="Metallo-B-lactamas"/>
</dbReference>
<evidence type="ECO:0000259" key="2">
    <source>
        <dbReference type="SMART" id="SM00849"/>
    </source>
</evidence>
<dbReference type="PANTHER" id="PTHR43546:SF3">
    <property type="entry name" value="UPF0173 METAL-DEPENDENT HYDROLASE MJ1163"/>
    <property type="match status" value="1"/>
</dbReference>
<evidence type="ECO:0000313" key="3">
    <source>
        <dbReference type="EMBL" id="MBM7477338.1"/>
    </source>
</evidence>
<dbReference type="SMART" id="SM00849">
    <property type="entry name" value="Lactamase_B"/>
    <property type="match status" value="1"/>
</dbReference>
<gene>
    <name evidence="3" type="ORF">JOD49_000258</name>
</gene>
<feature type="region of interest" description="Disordered" evidence="1">
    <location>
        <begin position="261"/>
        <end position="285"/>
    </location>
</feature>
<comment type="caution">
    <text evidence="3">The sequence shown here is derived from an EMBL/GenBank/DDBJ whole genome shotgun (WGS) entry which is preliminary data.</text>
</comment>
<proteinExistence type="predicted"/>
<name>A0ABS2LA78_9CELL</name>
<dbReference type="EMBL" id="JAFBBO010000001">
    <property type="protein sequence ID" value="MBM7477338.1"/>
    <property type="molecule type" value="Genomic_DNA"/>
</dbReference>
<dbReference type="Pfam" id="PF13483">
    <property type="entry name" value="Lactamase_B_3"/>
    <property type="match status" value="1"/>
</dbReference>
<dbReference type="PANTHER" id="PTHR43546">
    <property type="entry name" value="UPF0173 METAL-DEPENDENT HYDROLASE MJ1163-RELATED"/>
    <property type="match status" value="1"/>
</dbReference>
<organism evidence="3 4">
    <name type="scientific">Oerskovia jenensis</name>
    <dbReference type="NCBI Taxonomy" id="162169"/>
    <lineage>
        <taxon>Bacteria</taxon>
        <taxon>Bacillati</taxon>
        <taxon>Actinomycetota</taxon>
        <taxon>Actinomycetes</taxon>
        <taxon>Micrococcales</taxon>
        <taxon>Cellulomonadaceae</taxon>
        <taxon>Oerskovia</taxon>
    </lineage>
</organism>
<sequence length="285" mass="30517">MRITFHGHSCVAIEHAGTTLTLDPGTFADTSAALVAPGTILVTHAHPDHLDVDAVSTALATDPQLRIVGPEAVFDRLGETPDGERLRLVEPGDVLTIGSISVLVGGGQHALIHPDVPRAANVTYLVAADGARAYHPGDSFSPPLTDDRLDVLLAPVSAPWMKVAEGIDFVRALDPWTVVPIHDAILSPAGLGLVHRLFGEARTGGTYDYRPLEVGGHLDVTPHSPQETNMTEASHRDPEAVARELLREHPEFEAVPVLEIDETVPPRPEEEIADAAREQEGLRGR</sequence>
<accession>A0ABS2LA78</accession>